<name>A0A2S8IXW3_RHOOP</name>
<feature type="domain" description="Transcriptional regulator TetR C-terminal Proteobacteria type" evidence="1">
    <location>
        <begin position="28"/>
        <end position="142"/>
    </location>
</feature>
<dbReference type="InterPro" id="IPR039536">
    <property type="entry name" value="TetR_C_Proteobacteria"/>
</dbReference>
<reference evidence="3" key="1">
    <citation type="submission" date="2018-02" db="EMBL/GenBank/DDBJ databases">
        <title>Draft genome sequencing of Rhodococcus opacus KU647198.</title>
        <authorList>
            <person name="Zheng B.-X."/>
        </authorList>
    </citation>
    <scope>NUCLEOTIDE SEQUENCE [LARGE SCALE GENOMIC DNA]</scope>
    <source>
        <strain evidence="3">04-OD7</strain>
    </source>
</reference>
<dbReference type="EMBL" id="PUIO01000044">
    <property type="protein sequence ID" value="PQP19555.1"/>
    <property type="molecule type" value="Genomic_DNA"/>
</dbReference>
<dbReference type="InterPro" id="IPR036271">
    <property type="entry name" value="Tet_transcr_reg_TetR-rel_C_sf"/>
</dbReference>
<gene>
    <name evidence="2" type="ORF">C5613_30040</name>
</gene>
<dbReference type="Gene3D" id="1.10.357.10">
    <property type="entry name" value="Tetracycline Repressor, domain 2"/>
    <property type="match status" value="1"/>
</dbReference>
<evidence type="ECO:0000313" key="3">
    <source>
        <dbReference type="Proteomes" id="UP000239290"/>
    </source>
</evidence>
<proteinExistence type="predicted"/>
<protein>
    <recommendedName>
        <fullName evidence="1">Transcriptional regulator TetR C-terminal Proteobacteria type domain-containing protein</fullName>
    </recommendedName>
</protein>
<dbReference type="Proteomes" id="UP000239290">
    <property type="component" value="Unassembled WGS sequence"/>
</dbReference>
<evidence type="ECO:0000313" key="2">
    <source>
        <dbReference type="EMBL" id="PQP19555.1"/>
    </source>
</evidence>
<organism evidence="2 3">
    <name type="scientific">Rhodococcus opacus</name>
    <name type="common">Nocardia opaca</name>
    <dbReference type="NCBI Taxonomy" id="37919"/>
    <lineage>
        <taxon>Bacteria</taxon>
        <taxon>Bacillati</taxon>
        <taxon>Actinomycetota</taxon>
        <taxon>Actinomycetes</taxon>
        <taxon>Mycobacteriales</taxon>
        <taxon>Nocardiaceae</taxon>
        <taxon>Rhodococcus</taxon>
    </lineage>
</organism>
<evidence type="ECO:0000259" key="1">
    <source>
        <dbReference type="Pfam" id="PF14246"/>
    </source>
</evidence>
<accession>A0A2S8IXW3</accession>
<sequence length="155" mass="17098">MAVAGDLTTRTYANVLSAITDPDADPRQALTEFATQVATNWASPESIGVYRLIVSEAVRFPQLSVIYRDAMDRFRSVLADYLQKQCDLGILAIPDVDAASHQFGMLAYGEIREKGLLGEPVTDSDIEVVARRTVEVFLNGYATESRRRVLDKGTL</sequence>
<dbReference type="Pfam" id="PF14246">
    <property type="entry name" value="TetR_C_7"/>
    <property type="match status" value="1"/>
</dbReference>
<dbReference type="AlphaFoldDB" id="A0A2S8IXW3"/>
<dbReference type="SUPFAM" id="SSF48498">
    <property type="entry name" value="Tetracyclin repressor-like, C-terminal domain"/>
    <property type="match status" value="1"/>
</dbReference>
<comment type="caution">
    <text evidence="2">The sequence shown here is derived from an EMBL/GenBank/DDBJ whole genome shotgun (WGS) entry which is preliminary data.</text>
</comment>